<accession>A0ACC2P515</accession>
<comment type="caution">
    <text evidence="1">The sequence shown here is derived from an EMBL/GenBank/DDBJ whole genome shotgun (WGS) entry which is preliminary data.</text>
</comment>
<evidence type="ECO:0000313" key="2">
    <source>
        <dbReference type="Proteomes" id="UP001239111"/>
    </source>
</evidence>
<sequence length="136" mass="15942">MPCWRTKLDWDQAKYANYVNYMAELDTVEIDLHDVNHLKKVLIDAIKVAAENLGLTKTFQTNSVLHRKDKPWFDKECRTAYIKQKKAQCKCSKSQQSRTRAEFIDLRKQFRLVLRKENRSPTVPSTLLVRCEEGPA</sequence>
<dbReference type="Proteomes" id="UP001239111">
    <property type="component" value="Chromosome 2"/>
</dbReference>
<protein>
    <submittedName>
        <fullName evidence="1">Uncharacterized protein</fullName>
    </submittedName>
</protein>
<evidence type="ECO:0000313" key="1">
    <source>
        <dbReference type="EMBL" id="KAJ8678178.1"/>
    </source>
</evidence>
<name>A0ACC2P515_9HYME</name>
<organism evidence="1 2">
    <name type="scientific">Eretmocerus hayati</name>
    <dbReference type="NCBI Taxonomy" id="131215"/>
    <lineage>
        <taxon>Eukaryota</taxon>
        <taxon>Metazoa</taxon>
        <taxon>Ecdysozoa</taxon>
        <taxon>Arthropoda</taxon>
        <taxon>Hexapoda</taxon>
        <taxon>Insecta</taxon>
        <taxon>Pterygota</taxon>
        <taxon>Neoptera</taxon>
        <taxon>Endopterygota</taxon>
        <taxon>Hymenoptera</taxon>
        <taxon>Apocrita</taxon>
        <taxon>Proctotrupomorpha</taxon>
        <taxon>Chalcidoidea</taxon>
        <taxon>Aphelinidae</taxon>
        <taxon>Aphelininae</taxon>
        <taxon>Eretmocerus</taxon>
    </lineage>
</organism>
<proteinExistence type="predicted"/>
<keyword evidence="2" id="KW-1185">Reference proteome</keyword>
<reference evidence="1" key="1">
    <citation type="submission" date="2023-04" db="EMBL/GenBank/DDBJ databases">
        <title>A chromosome-level genome assembly of the parasitoid wasp Eretmocerus hayati.</title>
        <authorList>
            <person name="Zhong Y."/>
            <person name="Liu S."/>
            <person name="Liu Y."/>
        </authorList>
    </citation>
    <scope>NUCLEOTIDE SEQUENCE</scope>
    <source>
        <strain evidence="1">ZJU_SS_LIU_2023</strain>
    </source>
</reference>
<dbReference type="EMBL" id="CM056742">
    <property type="protein sequence ID" value="KAJ8678178.1"/>
    <property type="molecule type" value="Genomic_DNA"/>
</dbReference>
<gene>
    <name evidence="1" type="ORF">QAD02_013965</name>
</gene>